<evidence type="ECO:0000256" key="1">
    <source>
        <dbReference type="SAM" id="MobiDB-lite"/>
    </source>
</evidence>
<dbReference type="RefSeq" id="WP_076172756.1">
    <property type="nucleotide sequence ID" value="NZ_MRTP01000006.1"/>
</dbReference>
<dbReference type="STRING" id="297318.BK138_21085"/>
<accession>A0A1R1EL64</accession>
<reference evidence="2 3" key="1">
    <citation type="submission" date="2016-11" db="EMBL/GenBank/DDBJ databases">
        <title>Paenibacillus species isolates.</title>
        <authorList>
            <person name="Beno S.M."/>
        </authorList>
    </citation>
    <scope>NUCLEOTIDE SEQUENCE [LARGE SCALE GENOMIC DNA]</scope>
    <source>
        <strain evidence="2 3">FSL R5-0378</strain>
    </source>
</reference>
<sequence length="749" mass="84995">MKTRLAKRWIYYLTVSVIIAALVLLALPSVQRAMERAKEEMRPNKNQVVESEQMPAPEESGQPQKPTHYEKIAENDRLELQFRSSDSAIAVIDKSSGYRWESAVPLQDVETDGNELWTASSQSIFHLTYTDPHLPALETQETNFALERPKMTTTSLENGISVRYELPRLKISFDMSFQLKGNALEVTVPGQSIQEGEDNWLMSVAPLPFFGAASDHDQGYAVYPDGPGALSYFKTNHPNYLNPYRASVYGADTITFNFFGREQNAMLPIFGLKVGNNSFMGIITQGEYDANILYSPSGYLINLNRISSELVYRREYEAVKKDGNLTKKPEKDLIREDHTIRYMFFSGKEADYSHMATAYREYLLDEQGVIPKVKKGEAVPFGLDLLMGIKKDQILIDHFIQNTTFSEAQDMMEDLSQRGVQSISANLLGWTGEGYMSYPSGYKPSRKLGGTSGLAKLSEYAKAKNYQLFLQDNYVEAWKGNDGFSSRKDVVVGANHFVVTDRYSELFYLNAGKQNAHFQKKVLNPLRKLGITGINFDGIGSQLYYDYNDDYPLKRGGTAKQWTEMMEKSVLQFGGAASVGGNGYSLKHSSRLFGIPMEDSGFFFTDETIPFYQMALHGIIPYSGDPQNLFYDPQLQYLKMVEYGYMPYYQLTMNHSEDLKDTIYSDLFSSAYSNWVDQAVQYYKEMNDKLRTVWSQTMKEHRKLQDDVYEVVYEDGTRVIVNYTPGEVTVDHHVVPGKNFIVVPKGGSA</sequence>
<name>A0A1R1EL64_9BACL</name>
<evidence type="ECO:0000313" key="3">
    <source>
        <dbReference type="Proteomes" id="UP000187172"/>
    </source>
</evidence>
<comment type="caution">
    <text evidence="2">The sequence shown here is derived from an EMBL/GenBank/DDBJ whole genome shotgun (WGS) entry which is preliminary data.</text>
</comment>
<protein>
    <submittedName>
        <fullName evidence="2">Uncharacterized protein</fullName>
    </submittedName>
</protein>
<organism evidence="2 3">
    <name type="scientific">Paenibacillus rhizosphaerae</name>
    <dbReference type="NCBI Taxonomy" id="297318"/>
    <lineage>
        <taxon>Bacteria</taxon>
        <taxon>Bacillati</taxon>
        <taxon>Bacillota</taxon>
        <taxon>Bacilli</taxon>
        <taxon>Bacillales</taxon>
        <taxon>Paenibacillaceae</taxon>
        <taxon>Paenibacillus</taxon>
    </lineage>
</organism>
<gene>
    <name evidence="2" type="ORF">BK138_21085</name>
</gene>
<dbReference type="InterPro" id="IPR043751">
    <property type="entry name" value="DUF5696"/>
</dbReference>
<dbReference type="Pfam" id="PF18952">
    <property type="entry name" value="DUF5696"/>
    <property type="match status" value="1"/>
</dbReference>
<dbReference type="EMBL" id="MRTP01000006">
    <property type="protein sequence ID" value="OMF52583.1"/>
    <property type="molecule type" value="Genomic_DNA"/>
</dbReference>
<feature type="region of interest" description="Disordered" evidence="1">
    <location>
        <begin position="38"/>
        <end position="66"/>
    </location>
</feature>
<dbReference type="AlphaFoldDB" id="A0A1R1EL64"/>
<evidence type="ECO:0000313" key="2">
    <source>
        <dbReference type="EMBL" id="OMF52583.1"/>
    </source>
</evidence>
<proteinExistence type="predicted"/>
<dbReference type="Proteomes" id="UP000187172">
    <property type="component" value="Unassembled WGS sequence"/>
</dbReference>
<keyword evidence="3" id="KW-1185">Reference proteome</keyword>